<evidence type="ECO:0000259" key="8">
    <source>
        <dbReference type="Pfam" id="PF12804"/>
    </source>
</evidence>
<evidence type="ECO:0000313" key="10">
    <source>
        <dbReference type="Proteomes" id="UP000031449"/>
    </source>
</evidence>
<dbReference type="SUPFAM" id="SSF53448">
    <property type="entry name" value="Nucleotide-diphospho-sugar transferases"/>
    <property type="match status" value="1"/>
</dbReference>
<accession>A0A0B5AIT9</accession>
<sequence>MAGGESRRFGRPKAFATWRDSRFYERAVTALESVCDEVVLSVREDQLNDFPDFTGKLVTDLTPYQSRGPLGGLYALMSQTDADILVTLPCDMPIFQKEDTKRMLSAFGKHQALVPSVNGRLQPLSAIYSYSCLPVVKAQLEAGNFRMRSFYDQIDWIDMPHTELQISEEAFSNINDQEAYRQLLQHAQRRTTDGTD</sequence>
<feature type="domain" description="MobA-like NTP transferase" evidence="8">
    <location>
        <begin position="1"/>
        <end position="152"/>
    </location>
</feature>
<dbReference type="InterPro" id="IPR025877">
    <property type="entry name" value="MobA-like_NTP_Trfase"/>
</dbReference>
<dbReference type="BioCyc" id="JESP1508404:G14D9-9891-MONOMER"/>
<evidence type="ECO:0000256" key="1">
    <source>
        <dbReference type="ARBA" id="ARBA00022490"/>
    </source>
</evidence>
<keyword evidence="6" id="KW-0342">GTP-binding</keyword>
<dbReference type="GO" id="GO:0016779">
    <property type="term" value="F:nucleotidyltransferase activity"/>
    <property type="evidence" value="ECO:0007669"/>
    <property type="project" value="UniProtKB-ARBA"/>
</dbReference>
<keyword evidence="5" id="KW-0460">Magnesium</keyword>
<dbReference type="Gene3D" id="3.90.550.10">
    <property type="entry name" value="Spore Coat Polysaccharide Biosynthesis Protein SpsA, Chain A"/>
    <property type="match status" value="1"/>
</dbReference>
<organism evidence="9 10">
    <name type="scientific">Jeotgalibacillus malaysiensis</name>
    <dbReference type="NCBI Taxonomy" id="1508404"/>
    <lineage>
        <taxon>Bacteria</taxon>
        <taxon>Bacillati</taxon>
        <taxon>Bacillota</taxon>
        <taxon>Bacilli</taxon>
        <taxon>Bacillales</taxon>
        <taxon>Caryophanaceae</taxon>
        <taxon>Jeotgalibacillus</taxon>
    </lineage>
</organism>
<evidence type="ECO:0000256" key="4">
    <source>
        <dbReference type="ARBA" id="ARBA00022741"/>
    </source>
</evidence>
<evidence type="ECO:0000256" key="5">
    <source>
        <dbReference type="ARBA" id="ARBA00022842"/>
    </source>
</evidence>
<dbReference type="Proteomes" id="UP000031449">
    <property type="component" value="Chromosome"/>
</dbReference>
<gene>
    <name evidence="9" type="ORF">JMA_06740</name>
</gene>
<evidence type="ECO:0000313" key="9">
    <source>
        <dbReference type="EMBL" id="AJD89991.1"/>
    </source>
</evidence>
<protein>
    <recommendedName>
        <fullName evidence="8">MobA-like NTP transferase domain-containing protein</fullName>
    </recommendedName>
</protein>
<dbReference type="PANTHER" id="PTHR19136">
    <property type="entry name" value="MOLYBDENUM COFACTOR GUANYLYLTRANSFERASE"/>
    <property type="match status" value="1"/>
</dbReference>
<name>A0A0B5AIT9_9BACL</name>
<keyword evidence="7" id="KW-0501">Molybdenum cofactor biosynthesis</keyword>
<dbReference type="InterPro" id="IPR013482">
    <property type="entry name" value="Molybde_CF_guanTrfase"/>
</dbReference>
<dbReference type="GO" id="GO:0005525">
    <property type="term" value="F:GTP binding"/>
    <property type="evidence" value="ECO:0007669"/>
    <property type="project" value="UniProtKB-KW"/>
</dbReference>
<keyword evidence="2" id="KW-0808">Transferase</keyword>
<dbReference type="STRING" id="1508404.JMA_06740"/>
<dbReference type="EMBL" id="CP009416">
    <property type="protein sequence ID" value="AJD89991.1"/>
    <property type="molecule type" value="Genomic_DNA"/>
</dbReference>
<keyword evidence="3" id="KW-0479">Metal-binding</keyword>
<dbReference type="CDD" id="cd02503">
    <property type="entry name" value="MobA"/>
    <property type="match status" value="1"/>
</dbReference>
<dbReference type="KEGG" id="jeo:JMA_06740"/>
<dbReference type="Pfam" id="PF12804">
    <property type="entry name" value="NTP_transf_3"/>
    <property type="match status" value="1"/>
</dbReference>
<reference evidence="9 10" key="1">
    <citation type="submission" date="2014-08" db="EMBL/GenBank/DDBJ databases">
        <title>Complete genome of a marine bacteria Jeotgalibacillus malaysiensis.</title>
        <authorList>
            <person name="Yaakop A.S."/>
            <person name="Chan K.-G."/>
            <person name="Goh K.M."/>
        </authorList>
    </citation>
    <scope>NUCLEOTIDE SEQUENCE [LARGE SCALE GENOMIC DNA]</scope>
    <source>
        <strain evidence="9 10">D5</strain>
    </source>
</reference>
<dbReference type="GO" id="GO:0046872">
    <property type="term" value="F:metal ion binding"/>
    <property type="evidence" value="ECO:0007669"/>
    <property type="project" value="UniProtKB-KW"/>
</dbReference>
<evidence type="ECO:0000256" key="2">
    <source>
        <dbReference type="ARBA" id="ARBA00022679"/>
    </source>
</evidence>
<evidence type="ECO:0000256" key="7">
    <source>
        <dbReference type="ARBA" id="ARBA00023150"/>
    </source>
</evidence>
<dbReference type="AlphaFoldDB" id="A0A0B5AIT9"/>
<dbReference type="PANTHER" id="PTHR19136:SF81">
    <property type="entry name" value="MOLYBDENUM COFACTOR GUANYLYLTRANSFERASE"/>
    <property type="match status" value="1"/>
</dbReference>
<keyword evidence="10" id="KW-1185">Reference proteome</keyword>
<evidence type="ECO:0000256" key="3">
    <source>
        <dbReference type="ARBA" id="ARBA00022723"/>
    </source>
</evidence>
<dbReference type="HOGENOM" id="CLU_055597_2_0_9"/>
<keyword evidence="1" id="KW-0963">Cytoplasm</keyword>
<dbReference type="InterPro" id="IPR029044">
    <property type="entry name" value="Nucleotide-diphossugar_trans"/>
</dbReference>
<evidence type="ECO:0000256" key="6">
    <source>
        <dbReference type="ARBA" id="ARBA00023134"/>
    </source>
</evidence>
<keyword evidence="4" id="KW-0547">Nucleotide-binding</keyword>
<dbReference type="GO" id="GO:0006777">
    <property type="term" value="P:Mo-molybdopterin cofactor biosynthetic process"/>
    <property type="evidence" value="ECO:0007669"/>
    <property type="project" value="UniProtKB-KW"/>
</dbReference>
<proteinExistence type="predicted"/>